<dbReference type="SUPFAM" id="SSF53850">
    <property type="entry name" value="Periplasmic binding protein-like II"/>
    <property type="match status" value="1"/>
</dbReference>
<protein>
    <submittedName>
        <fullName evidence="2">Transporter substrate-binding domain-containing protein</fullName>
    </submittedName>
</protein>
<dbReference type="Pfam" id="PF00497">
    <property type="entry name" value="SBP_bac_3"/>
    <property type="match status" value="1"/>
</dbReference>
<feature type="domain" description="Solute-binding protein family 3/N-terminal" evidence="1">
    <location>
        <begin position="49"/>
        <end position="263"/>
    </location>
</feature>
<dbReference type="EMBL" id="JAHCVJ010000001">
    <property type="protein sequence ID" value="MBT0663710.1"/>
    <property type="molecule type" value="Genomic_DNA"/>
</dbReference>
<keyword evidence="3" id="KW-1185">Reference proteome</keyword>
<proteinExistence type="predicted"/>
<dbReference type="Gene3D" id="3.40.190.10">
    <property type="entry name" value="Periplasmic binding protein-like II"/>
    <property type="match status" value="2"/>
</dbReference>
<evidence type="ECO:0000313" key="2">
    <source>
        <dbReference type="EMBL" id="MBT0663710.1"/>
    </source>
</evidence>
<gene>
    <name evidence="2" type="ORF">KI809_05280</name>
</gene>
<accession>A0AAW4L2K0</accession>
<dbReference type="AlphaFoldDB" id="A0AAW4L2K0"/>
<evidence type="ECO:0000313" key="3">
    <source>
        <dbReference type="Proteomes" id="UP000811899"/>
    </source>
</evidence>
<dbReference type="InterPro" id="IPR001638">
    <property type="entry name" value="Solute-binding_3/MltF_N"/>
</dbReference>
<sequence>MGFVQRFIGACQSLWIDGSKLYARSLACASGLLGLVSALPQTVLAEPLKMAFRDKPPYSYLENGVQKGFLLERTQRILSRAKIESKFIILPPKRIFQDIQNNVEPVCSFGWYKIPEREKYARFSIPMHQDRPHVILASPNSAQKLLRHKTLKNVMADSTLLLAVADGVSYGPELDTMIAAFPGKVDKALQSPLQVAKKLAINRADLMFIDQDDYDYLMETNAEFKSTGTVRITYPDLPAGLKRYILCSQKVDEGVMRKINAAIAAEGTR</sequence>
<reference evidence="2 3" key="1">
    <citation type="submission" date="2021-05" db="EMBL/GenBank/DDBJ databases">
        <title>The draft genome of Geobacter pelophilus DSM 12255.</title>
        <authorList>
            <person name="Xu Z."/>
            <person name="Masuda Y."/>
            <person name="Itoh H."/>
            <person name="Senoo K."/>
        </authorList>
    </citation>
    <scope>NUCLEOTIDE SEQUENCE [LARGE SCALE GENOMIC DNA]</scope>
    <source>
        <strain evidence="2 3">DSM 12255</strain>
    </source>
</reference>
<comment type="caution">
    <text evidence="2">The sequence shown here is derived from an EMBL/GenBank/DDBJ whole genome shotgun (WGS) entry which is preliminary data.</text>
</comment>
<evidence type="ECO:0000259" key="1">
    <source>
        <dbReference type="Pfam" id="PF00497"/>
    </source>
</evidence>
<organism evidence="2 3">
    <name type="scientific">Geoanaerobacter pelophilus</name>
    <dbReference type="NCBI Taxonomy" id="60036"/>
    <lineage>
        <taxon>Bacteria</taxon>
        <taxon>Pseudomonadati</taxon>
        <taxon>Thermodesulfobacteriota</taxon>
        <taxon>Desulfuromonadia</taxon>
        <taxon>Geobacterales</taxon>
        <taxon>Geobacteraceae</taxon>
        <taxon>Geoanaerobacter</taxon>
    </lineage>
</organism>
<name>A0AAW4L2K0_9BACT</name>
<dbReference type="Proteomes" id="UP000811899">
    <property type="component" value="Unassembled WGS sequence"/>
</dbReference>
<dbReference type="RefSeq" id="WP_214170428.1">
    <property type="nucleotide sequence ID" value="NZ_JAHCVJ010000001.1"/>
</dbReference>